<evidence type="ECO:0000256" key="9">
    <source>
        <dbReference type="ARBA" id="ARBA00023235"/>
    </source>
</evidence>
<dbReference type="PANTHER" id="PTHR13232">
    <property type="entry name" value="NAD(P)H-HYDRATE EPIMERASE"/>
    <property type="match status" value="1"/>
</dbReference>
<protein>
    <recommendedName>
        <fullName evidence="3 10">NAD(P)H-hydrate epimerase</fullName>
        <ecNumber evidence="3 10">5.1.99.6</ecNumber>
    </recommendedName>
    <alternativeName>
        <fullName evidence="10">NAD(P)HX epimerase</fullName>
    </alternativeName>
</protein>
<dbReference type="EMBL" id="WTPW01000332">
    <property type="protein sequence ID" value="KAF0521751.1"/>
    <property type="molecule type" value="Genomic_DNA"/>
</dbReference>
<keyword evidence="9 10" id="KW-0413">Isomerase</keyword>
<comment type="catalytic activity">
    <reaction evidence="1 10">
        <text>(6R)-NADHX = (6S)-NADHX</text>
        <dbReference type="Rhea" id="RHEA:32215"/>
        <dbReference type="ChEBI" id="CHEBI:64074"/>
        <dbReference type="ChEBI" id="CHEBI:64075"/>
        <dbReference type="EC" id="5.1.99.6"/>
    </reaction>
</comment>
<dbReference type="InterPro" id="IPR004443">
    <property type="entry name" value="YjeF_N_dom"/>
</dbReference>
<feature type="binding site" evidence="10">
    <location>
        <position position="69"/>
    </location>
    <ligand>
        <name>K(+)</name>
        <dbReference type="ChEBI" id="CHEBI:29103"/>
    </ligand>
</feature>
<dbReference type="HAMAP" id="MF_01966">
    <property type="entry name" value="NADHX_epimerase"/>
    <property type="match status" value="1"/>
</dbReference>
<evidence type="ECO:0000256" key="3">
    <source>
        <dbReference type="ARBA" id="ARBA00012228"/>
    </source>
</evidence>
<dbReference type="Gene3D" id="3.40.50.10260">
    <property type="entry name" value="YjeF N-terminal domain"/>
    <property type="match status" value="1"/>
</dbReference>
<feature type="binding site" evidence="10">
    <location>
        <begin position="134"/>
        <end position="140"/>
    </location>
    <ligand>
        <name>(6S)-NADPHX</name>
        <dbReference type="ChEBI" id="CHEBI:64076"/>
    </ligand>
</feature>
<evidence type="ECO:0000256" key="6">
    <source>
        <dbReference type="ARBA" id="ARBA00022857"/>
    </source>
</evidence>
<evidence type="ECO:0000256" key="7">
    <source>
        <dbReference type="ARBA" id="ARBA00022958"/>
    </source>
</evidence>
<feature type="domain" description="YjeF N-terminal" evidence="11">
    <location>
        <begin position="17"/>
        <end position="221"/>
    </location>
</feature>
<dbReference type="OrthoDB" id="10064708at2759"/>
<organism evidence="12 13">
    <name type="scientific">Gigaspora margarita</name>
    <dbReference type="NCBI Taxonomy" id="4874"/>
    <lineage>
        <taxon>Eukaryota</taxon>
        <taxon>Fungi</taxon>
        <taxon>Fungi incertae sedis</taxon>
        <taxon>Mucoromycota</taxon>
        <taxon>Glomeromycotina</taxon>
        <taxon>Glomeromycetes</taxon>
        <taxon>Diversisporales</taxon>
        <taxon>Gigasporaceae</taxon>
        <taxon>Gigaspora</taxon>
    </lineage>
</organism>
<comment type="cofactor">
    <cofactor evidence="10">
        <name>K(+)</name>
        <dbReference type="ChEBI" id="CHEBI:29103"/>
    </cofactor>
    <text evidence="10">Binds 1 potassium ion per subunit.</text>
</comment>
<dbReference type="PANTHER" id="PTHR13232:SF10">
    <property type="entry name" value="NAD(P)H-HYDRATE EPIMERASE"/>
    <property type="match status" value="1"/>
</dbReference>
<dbReference type="GO" id="GO:0005739">
    <property type="term" value="C:mitochondrion"/>
    <property type="evidence" value="ECO:0007669"/>
    <property type="project" value="UniProtKB-SubCell"/>
</dbReference>
<feature type="binding site" evidence="10">
    <location>
        <position position="166"/>
    </location>
    <ligand>
        <name>K(+)</name>
        <dbReference type="ChEBI" id="CHEBI:29103"/>
    </ligand>
</feature>
<dbReference type="Pfam" id="PF03853">
    <property type="entry name" value="YjeF_N"/>
    <property type="match status" value="1"/>
</dbReference>
<dbReference type="EC" id="5.1.99.6" evidence="3 10"/>
<evidence type="ECO:0000256" key="8">
    <source>
        <dbReference type="ARBA" id="ARBA00023027"/>
    </source>
</evidence>
<evidence type="ECO:0000256" key="5">
    <source>
        <dbReference type="ARBA" id="ARBA00022741"/>
    </source>
</evidence>
<comment type="caution">
    <text evidence="12">The sequence shown here is derived from an EMBL/GenBank/DDBJ whole genome shotgun (WGS) entry which is preliminary data.</text>
</comment>
<evidence type="ECO:0000256" key="1">
    <source>
        <dbReference type="ARBA" id="ARBA00000013"/>
    </source>
</evidence>
<dbReference type="InterPro" id="IPR032976">
    <property type="entry name" value="YJEFN_prot_NAXE-like"/>
</dbReference>
<keyword evidence="8 10" id="KW-0520">NAD</keyword>
<proteinExistence type="inferred from homology"/>
<keyword evidence="10" id="KW-0496">Mitochondrion</keyword>
<comment type="similarity">
    <text evidence="10">Belongs to the NnrE/AIBP family.</text>
</comment>
<evidence type="ECO:0000313" key="12">
    <source>
        <dbReference type="EMBL" id="KAF0521751.1"/>
    </source>
</evidence>
<accession>A0A8H4AQD1</accession>
<dbReference type="GO" id="GO:0000166">
    <property type="term" value="F:nucleotide binding"/>
    <property type="evidence" value="ECO:0007669"/>
    <property type="project" value="UniProtKB-KW"/>
</dbReference>
<reference evidence="12 13" key="1">
    <citation type="journal article" date="2019" name="Environ. Microbiol.">
        <title>At the nexus of three kingdoms: the genome of the mycorrhizal fungus Gigaspora margarita provides insights into plant, endobacterial and fungal interactions.</title>
        <authorList>
            <person name="Venice F."/>
            <person name="Ghignone S."/>
            <person name="Salvioli di Fossalunga A."/>
            <person name="Amselem J."/>
            <person name="Novero M."/>
            <person name="Xianan X."/>
            <person name="Sedzielewska Toro K."/>
            <person name="Morin E."/>
            <person name="Lipzen A."/>
            <person name="Grigoriev I.V."/>
            <person name="Henrissat B."/>
            <person name="Martin F.M."/>
            <person name="Bonfante P."/>
        </authorList>
    </citation>
    <scope>NUCLEOTIDE SEQUENCE [LARGE SCALE GENOMIC DNA]</scope>
    <source>
        <strain evidence="12 13">BEG34</strain>
    </source>
</reference>
<sequence length="241" mass="26878">MSYRNIMALKYLTQKLAKTIDEELMSQAGGFSVDQLMELAGLSVAQAITKVYDKSRYSRILICCGPGNNGGDGLVAARHLFHFGYEPNIFYPKQTKNELYQRLITQCNNLDIPFTNNLPDQLKQNDLVVDAIFGFSFTGEIRAPFDQVIQELKETKLPIASIDIPSAWDVEKGNISGHGFTPAMLISLTAPKLCAKQYNGVHFLGGRFVPPKLEKKYDLQLPLYPGTEQVIDITNLSGEKL</sequence>
<keyword evidence="10" id="KW-0963">Cytoplasm</keyword>
<dbReference type="GO" id="GO:0052856">
    <property type="term" value="F:NAD(P)HX epimerase activity"/>
    <property type="evidence" value="ECO:0007669"/>
    <property type="project" value="UniProtKB-UniRule"/>
</dbReference>
<dbReference type="AlphaFoldDB" id="A0A8H4AQD1"/>
<feature type="binding site" evidence="10">
    <location>
        <position position="130"/>
    </location>
    <ligand>
        <name>K(+)</name>
        <dbReference type="ChEBI" id="CHEBI:29103"/>
    </ligand>
</feature>
<evidence type="ECO:0000256" key="10">
    <source>
        <dbReference type="HAMAP-Rule" id="MF_03159"/>
    </source>
</evidence>
<evidence type="ECO:0000256" key="2">
    <source>
        <dbReference type="ARBA" id="ARBA00000909"/>
    </source>
</evidence>
<dbReference type="GO" id="GO:0046872">
    <property type="term" value="F:metal ion binding"/>
    <property type="evidence" value="ECO:0007669"/>
    <property type="project" value="UniProtKB-KW"/>
</dbReference>
<dbReference type="NCBIfam" id="TIGR00197">
    <property type="entry name" value="yjeF_nterm"/>
    <property type="match status" value="1"/>
</dbReference>
<dbReference type="SUPFAM" id="SSF64153">
    <property type="entry name" value="YjeF N-terminal domain-like"/>
    <property type="match status" value="1"/>
</dbReference>
<dbReference type="PROSITE" id="PS51385">
    <property type="entry name" value="YJEF_N"/>
    <property type="match status" value="1"/>
</dbReference>
<keyword evidence="4 10" id="KW-0479">Metal-binding</keyword>
<evidence type="ECO:0000256" key="4">
    <source>
        <dbReference type="ARBA" id="ARBA00022723"/>
    </source>
</evidence>
<keyword evidence="5 10" id="KW-0547">Nucleotide-binding</keyword>
<dbReference type="Proteomes" id="UP000439903">
    <property type="component" value="Unassembled WGS sequence"/>
</dbReference>
<gene>
    <name evidence="12" type="ORF">F8M41_015706</name>
</gene>
<comment type="subcellular location">
    <subcellularLocation>
        <location evidence="10">Cytoplasm</location>
    </subcellularLocation>
    <subcellularLocation>
        <location evidence="10">Mitochondrion</location>
    </subcellularLocation>
</comment>
<evidence type="ECO:0000313" key="13">
    <source>
        <dbReference type="Proteomes" id="UP000439903"/>
    </source>
</evidence>
<name>A0A8H4AQD1_GIGMA</name>
<feature type="binding site" evidence="10">
    <location>
        <position position="163"/>
    </location>
    <ligand>
        <name>(6S)-NADPHX</name>
        <dbReference type="ChEBI" id="CHEBI:64076"/>
    </ligand>
</feature>
<comment type="caution">
    <text evidence="10">Lacks conserved residue(s) required for the propagation of feature annotation.</text>
</comment>
<comment type="function">
    <text evidence="10">Catalyzes the epimerization of the S- and R-forms of NAD(P)HX, a damaged form of NAD(P)H that is a result of enzymatic or heat-dependent hydration. This is a prerequisite for the S-specific NAD(P)H-hydrate dehydratase to allow the repair of both epimers of NAD(P)HX.</text>
</comment>
<dbReference type="FunFam" id="3.40.50.10260:FF:000005">
    <property type="entry name" value="NAD(P)H-hydrate epimerase"/>
    <property type="match status" value="1"/>
</dbReference>
<comment type="catalytic activity">
    <reaction evidence="2 10">
        <text>(6R)-NADPHX = (6S)-NADPHX</text>
        <dbReference type="Rhea" id="RHEA:32227"/>
        <dbReference type="ChEBI" id="CHEBI:64076"/>
        <dbReference type="ChEBI" id="CHEBI:64077"/>
        <dbReference type="EC" id="5.1.99.6"/>
    </reaction>
</comment>
<keyword evidence="13" id="KW-1185">Reference proteome</keyword>
<keyword evidence="6" id="KW-0521">NADP</keyword>
<dbReference type="InterPro" id="IPR036652">
    <property type="entry name" value="YjeF_N_dom_sf"/>
</dbReference>
<keyword evidence="7 10" id="KW-0630">Potassium</keyword>
<evidence type="ECO:0000259" key="11">
    <source>
        <dbReference type="PROSITE" id="PS51385"/>
    </source>
</evidence>
<feature type="binding site" evidence="10">
    <location>
        <begin position="68"/>
        <end position="72"/>
    </location>
    <ligand>
        <name>(6S)-NADPHX</name>
        <dbReference type="ChEBI" id="CHEBI:64076"/>
    </ligand>
</feature>